<accession>A0AAR5PC57</accession>
<keyword evidence="5" id="KW-1185">Reference proteome</keyword>
<dbReference type="Pfam" id="PF20146">
    <property type="entry name" value="NRF"/>
    <property type="match status" value="1"/>
</dbReference>
<evidence type="ECO:0000259" key="3">
    <source>
        <dbReference type="SMART" id="SM00703"/>
    </source>
</evidence>
<dbReference type="AlphaFoldDB" id="A0AAR5PC57"/>
<dbReference type="Pfam" id="PF01757">
    <property type="entry name" value="Acyl_transf_3"/>
    <property type="match status" value="1"/>
</dbReference>
<feature type="compositionally biased region" description="Basic and acidic residues" evidence="1">
    <location>
        <begin position="717"/>
        <end position="731"/>
    </location>
</feature>
<keyword evidence="2" id="KW-0472">Membrane</keyword>
<feature type="transmembrane region" description="Helical" evidence="2">
    <location>
        <begin position="350"/>
        <end position="371"/>
    </location>
</feature>
<dbReference type="EnsemblMetazoa" id="XM_019902707.1">
    <property type="protein sequence ID" value="XP_019758266.1"/>
    <property type="gene ID" value="LOC109536474"/>
</dbReference>
<protein>
    <recommendedName>
        <fullName evidence="3">Nose resistant-to-fluoxetine protein N-terminal domain-containing protein</fullName>
    </recommendedName>
</protein>
<dbReference type="PANTHER" id="PTHR11161:SF71">
    <property type="entry name" value="NOSE RESISTANT-TO-FLUOXETINE PROTEIN N-TERMINAL DOMAIN-CONTAINING PROTEIN"/>
    <property type="match status" value="1"/>
</dbReference>
<proteinExistence type="predicted"/>
<evidence type="ECO:0000313" key="5">
    <source>
        <dbReference type="Proteomes" id="UP000019118"/>
    </source>
</evidence>
<dbReference type="GO" id="GO:0016747">
    <property type="term" value="F:acyltransferase activity, transferring groups other than amino-acyl groups"/>
    <property type="evidence" value="ECO:0007669"/>
    <property type="project" value="InterPro"/>
</dbReference>
<feature type="transmembrane region" description="Helical" evidence="2">
    <location>
        <begin position="668"/>
        <end position="689"/>
    </location>
</feature>
<feature type="transmembrane region" description="Helical" evidence="2">
    <location>
        <begin position="392"/>
        <end position="413"/>
    </location>
</feature>
<evidence type="ECO:0000256" key="1">
    <source>
        <dbReference type="SAM" id="MobiDB-lite"/>
    </source>
</evidence>
<feature type="transmembrane region" description="Helical" evidence="2">
    <location>
        <begin position="450"/>
        <end position="470"/>
    </location>
</feature>
<keyword evidence="2" id="KW-1133">Transmembrane helix</keyword>
<dbReference type="PANTHER" id="PTHR11161">
    <property type="entry name" value="O-ACYLTRANSFERASE"/>
    <property type="match status" value="1"/>
</dbReference>
<evidence type="ECO:0000256" key="2">
    <source>
        <dbReference type="SAM" id="Phobius"/>
    </source>
</evidence>
<feature type="transmembrane region" description="Helical" evidence="2">
    <location>
        <begin position="601"/>
        <end position="619"/>
    </location>
</feature>
<reference evidence="4" key="2">
    <citation type="submission" date="2024-08" db="UniProtKB">
        <authorList>
            <consortium name="EnsemblMetazoa"/>
        </authorList>
    </citation>
    <scope>IDENTIFICATION</scope>
</reference>
<dbReference type="InterPro" id="IPR006621">
    <property type="entry name" value="Nose-resist-to-fluoxetine_N"/>
</dbReference>
<feature type="transmembrane region" description="Helical" evidence="2">
    <location>
        <begin position="528"/>
        <end position="545"/>
    </location>
</feature>
<evidence type="ECO:0000313" key="4">
    <source>
        <dbReference type="EnsemblMetazoa" id="XP_019758266.1"/>
    </source>
</evidence>
<dbReference type="Proteomes" id="UP000019118">
    <property type="component" value="Unassembled WGS sequence"/>
</dbReference>
<feature type="transmembrane region" description="Helical" evidence="2">
    <location>
        <begin position="631"/>
        <end position="648"/>
    </location>
</feature>
<name>A0AAR5PC57_DENPD</name>
<feature type="transmembrane region" description="Helical" evidence="2">
    <location>
        <begin position="557"/>
        <end position="581"/>
    </location>
</feature>
<feature type="domain" description="Nose resistant-to-fluoxetine protein N-terminal" evidence="3">
    <location>
        <begin position="71"/>
        <end position="214"/>
    </location>
</feature>
<dbReference type="InterPro" id="IPR002656">
    <property type="entry name" value="Acyl_transf_3_dom"/>
</dbReference>
<feature type="transmembrane region" description="Helical" evidence="2">
    <location>
        <begin position="477"/>
        <end position="498"/>
    </location>
</feature>
<organism evidence="4 5">
    <name type="scientific">Dendroctonus ponderosae</name>
    <name type="common">Mountain pine beetle</name>
    <dbReference type="NCBI Taxonomy" id="77166"/>
    <lineage>
        <taxon>Eukaryota</taxon>
        <taxon>Metazoa</taxon>
        <taxon>Ecdysozoa</taxon>
        <taxon>Arthropoda</taxon>
        <taxon>Hexapoda</taxon>
        <taxon>Insecta</taxon>
        <taxon>Pterygota</taxon>
        <taxon>Neoptera</taxon>
        <taxon>Endopterygota</taxon>
        <taxon>Coleoptera</taxon>
        <taxon>Polyphaga</taxon>
        <taxon>Cucujiformia</taxon>
        <taxon>Curculionidae</taxon>
        <taxon>Scolytinae</taxon>
        <taxon>Dendroctonus</taxon>
    </lineage>
</organism>
<sequence length="731" mass="83413">MFVYFSAVLIAAKKLVFQNTFAGGGRACTTKMQFFVRCFGLCLIAVNSLGVFAQNVDIFPDLPLGVIDGKNVLCRDQSRLYVEALRNLSLWAYEMRDSSAKSVQGILRGSIAQFGHFEECLTAKAPFPTQFCMATVSANVPEPNNPRDPKSLIYGLNDTVISKIYDKKDPAQQPENAVLLGWCIPASCKPSDLQEYLNEYLSNAVTALTKENVTYSSQIIEQSCQTDLNHRNWDHLDISFLLVTGIIVLLVIASTICDMMWTNEEKLFGGSPLRSLLISFSIKKNFPKLGRGEESNPALRVLYGMRVFCICMIITDHRFGTFLSSGILNFNTVEEQYRSFFGTLFFHGDLFVDSFFILSGLLVTYCLLVQWEKKFLNPAYVIILRYMRLTPLYAFVIFFCATFFDFVGFGPMWKIIISPEVQDCRKNWWTNLLYISNYVNADHMCMVHSWYLSCDFHYFILALALTILIYKMKRTGLALLGLVFLASILIPFIIVFIYQRPAVLFFYLDFIRSPKSHPDFLLTYIKSHARSTPYIVGIIAGYMFYRLRQHKVSVNWIMSYLIFISSVTLMVVSIVTGAIFYNPYYQYDTLDAAAYSALHRTVWSIGSIGVLYVASYGQLKWVYCFLAWRPWIPLSKLVYGAYLIHFQIQMRAVAKKGAADVTSYFDIISLALSDIVLSFATAFLLYLAVEAPFRNIFAILFFPPKDNRKSHMNNNNNKEENVSETTSDSHL</sequence>
<reference evidence="5" key="1">
    <citation type="journal article" date="2013" name="Genome Biol.">
        <title>Draft genome of the mountain pine beetle, Dendroctonus ponderosae Hopkins, a major forest pest.</title>
        <authorList>
            <person name="Keeling C.I."/>
            <person name="Yuen M.M."/>
            <person name="Liao N.Y."/>
            <person name="Docking T.R."/>
            <person name="Chan S.K."/>
            <person name="Taylor G.A."/>
            <person name="Palmquist D.L."/>
            <person name="Jackman S.D."/>
            <person name="Nguyen A."/>
            <person name="Li M."/>
            <person name="Henderson H."/>
            <person name="Janes J.K."/>
            <person name="Zhao Y."/>
            <person name="Pandoh P."/>
            <person name="Moore R."/>
            <person name="Sperling F.A."/>
            <person name="Huber D.P."/>
            <person name="Birol I."/>
            <person name="Jones S.J."/>
            <person name="Bohlmann J."/>
        </authorList>
    </citation>
    <scope>NUCLEOTIDE SEQUENCE</scope>
</reference>
<dbReference type="SMART" id="SM00703">
    <property type="entry name" value="NRF"/>
    <property type="match status" value="1"/>
</dbReference>
<dbReference type="InterPro" id="IPR052728">
    <property type="entry name" value="O2_lipid_transport_reg"/>
</dbReference>
<feature type="region of interest" description="Disordered" evidence="1">
    <location>
        <begin position="710"/>
        <end position="731"/>
    </location>
</feature>
<feature type="transmembrane region" description="Helical" evidence="2">
    <location>
        <begin position="238"/>
        <end position="261"/>
    </location>
</feature>
<keyword evidence="2" id="KW-0812">Transmembrane</keyword>